<comment type="caution">
    <text evidence="1">The sequence shown here is derived from an EMBL/GenBank/DDBJ whole genome shotgun (WGS) entry which is preliminary data.</text>
</comment>
<accession>J9H3R2</accession>
<dbReference type="Gene3D" id="3.30.70.1320">
    <property type="entry name" value="Multidrug efflux transporter AcrB pore domain like"/>
    <property type="match status" value="1"/>
</dbReference>
<dbReference type="Gene3D" id="3.30.70.1430">
    <property type="entry name" value="Multidrug efflux transporter AcrB pore domain"/>
    <property type="match status" value="1"/>
</dbReference>
<name>J9H3R2_9ZZZZ</name>
<evidence type="ECO:0000313" key="1">
    <source>
        <dbReference type="EMBL" id="EJX10613.1"/>
    </source>
</evidence>
<protein>
    <submittedName>
        <fullName evidence="1">Acriflavin resistance protein</fullName>
    </submittedName>
</protein>
<dbReference type="Pfam" id="PF00873">
    <property type="entry name" value="ACR_tran"/>
    <property type="match status" value="1"/>
</dbReference>
<dbReference type="PANTHER" id="PTHR32063:SF4">
    <property type="entry name" value="SLR6043 PROTEIN"/>
    <property type="match status" value="1"/>
</dbReference>
<dbReference type="AlphaFoldDB" id="J9H3R2"/>
<dbReference type="InterPro" id="IPR001036">
    <property type="entry name" value="Acrflvin-R"/>
</dbReference>
<dbReference type="Gene3D" id="1.20.1640.10">
    <property type="entry name" value="Multidrug efflux transporter AcrB transmembrane domain"/>
    <property type="match status" value="1"/>
</dbReference>
<sequence length="277" mass="30284">MLNKIIQFSLQNRILILVASVLLLIGGTYTAMRTEVDVFPDLTAPTVVVMTEANGMAAEEVEQLVTFPIETAVNGATHVRRVRSSSTHSFSVVWVEFDWDTDIYLARQIVSEKLSLIAEKLPSSVGKPTLGPQSSILGEMLIVGLTADSTSMLDLRTIADWTIRPRLLSTGGVAQVAVLGGDIKEYQIQLDPERMRHFKVTLSEVLAATRNMNLNANGGVLYEYGNEYIVRGLVSTTQINEIESAVIKQSTNDKSSIAGFPITLGDIADIQIERTNS</sequence>
<dbReference type="InterPro" id="IPR027463">
    <property type="entry name" value="AcrB_DN_DC_subdom"/>
</dbReference>
<dbReference type="SUPFAM" id="SSF82714">
    <property type="entry name" value="Multidrug efflux transporter AcrB TolC docking domain, DN and DC subdomains"/>
    <property type="match status" value="1"/>
</dbReference>
<organism evidence="1">
    <name type="scientific">gut metagenome</name>
    <dbReference type="NCBI Taxonomy" id="749906"/>
    <lineage>
        <taxon>unclassified sequences</taxon>
        <taxon>metagenomes</taxon>
        <taxon>organismal metagenomes</taxon>
    </lineage>
</organism>
<dbReference type="PANTHER" id="PTHR32063">
    <property type="match status" value="1"/>
</dbReference>
<reference evidence="1" key="1">
    <citation type="journal article" date="2012" name="PLoS ONE">
        <title>Gene sets for utilization of primary and secondary nutrition supplies in the distal gut of endangered iberian lynx.</title>
        <authorList>
            <person name="Alcaide M."/>
            <person name="Messina E."/>
            <person name="Richter M."/>
            <person name="Bargiela R."/>
            <person name="Peplies J."/>
            <person name="Huws S.A."/>
            <person name="Newbold C.J."/>
            <person name="Golyshin P.N."/>
            <person name="Simon M.A."/>
            <person name="Lopez G."/>
            <person name="Yakimov M.M."/>
            <person name="Ferrer M."/>
        </authorList>
    </citation>
    <scope>NUCLEOTIDE SEQUENCE</scope>
</reference>
<dbReference type="SUPFAM" id="SSF82693">
    <property type="entry name" value="Multidrug efflux transporter AcrB pore domain, PN1, PN2, PC1 and PC2 subdomains"/>
    <property type="match status" value="2"/>
</dbReference>
<dbReference type="GO" id="GO:0005886">
    <property type="term" value="C:plasma membrane"/>
    <property type="evidence" value="ECO:0007669"/>
    <property type="project" value="TreeGrafter"/>
</dbReference>
<proteinExistence type="predicted"/>
<dbReference type="GO" id="GO:0042910">
    <property type="term" value="F:xenobiotic transmembrane transporter activity"/>
    <property type="evidence" value="ECO:0007669"/>
    <property type="project" value="TreeGrafter"/>
</dbReference>
<gene>
    <name evidence="1" type="ORF">EVA_00872</name>
</gene>
<dbReference type="Gene3D" id="3.30.2090.10">
    <property type="entry name" value="Multidrug efflux transporter AcrB TolC docking domain, DN and DC subdomains"/>
    <property type="match status" value="1"/>
</dbReference>
<dbReference type="EMBL" id="AMCI01000148">
    <property type="protein sequence ID" value="EJX10613.1"/>
    <property type="molecule type" value="Genomic_DNA"/>
</dbReference>